<dbReference type="CDD" id="cd01392">
    <property type="entry name" value="HTH_LacI"/>
    <property type="match status" value="1"/>
</dbReference>
<dbReference type="SMART" id="SM00354">
    <property type="entry name" value="HTH_LACI"/>
    <property type="match status" value="1"/>
</dbReference>
<evidence type="ECO:0000256" key="3">
    <source>
        <dbReference type="ARBA" id="ARBA00023163"/>
    </source>
</evidence>
<dbReference type="AlphaFoldDB" id="A0A323VCZ0"/>
<dbReference type="GO" id="GO:0000976">
    <property type="term" value="F:transcription cis-regulatory region binding"/>
    <property type="evidence" value="ECO:0007669"/>
    <property type="project" value="TreeGrafter"/>
</dbReference>
<evidence type="ECO:0000313" key="7">
    <source>
        <dbReference type="Proteomes" id="UP000247602"/>
    </source>
</evidence>
<dbReference type="Pfam" id="PF13377">
    <property type="entry name" value="Peripla_BP_3"/>
    <property type="match status" value="1"/>
</dbReference>
<dbReference type="CDD" id="cd06267">
    <property type="entry name" value="PBP1_LacI_sugar_binding-like"/>
    <property type="match status" value="1"/>
</dbReference>
<dbReference type="GO" id="GO:0003700">
    <property type="term" value="F:DNA-binding transcription factor activity"/>
    <property type="evidence" value="ECO:0007669"/>
    <property type="project" value="TreeGrafter"/>
</dbReference>
<evidence type="ECO:0000259" key="4">
    <source>
        <dbReference type="PROSITE" id="PS50932"/>
    </source>
</evidence>
<dbReference type="PANTHER" id="PTHR30146:SF109">
    <property type="entry name" value="HTH-TYPE TRANSCRIPTIONAL REGULATOR GALS"/>
    <property type="match status" value="1"/>
</dbReference>
<comment type="caution">
    <text evidence="6">The sequence shown here is derived from an EMBL/GenBank/DDBJ whole genome shotgun (WGS) entry which is preliminary data.</text>
</comment>
<keyword evidence="2 5" id="KW-0238">DNA-binding</keyword>
<accession>A0A323VCZ0</accession>
<keyword evidence="7" id="KW-1185">Reference proteome</keyword>
<dbReference type="PROSITE" id="PS50932">
    <property type="entry name" value="HTH_LACI_2"/>
    <property type="match status" value="1"/>
</dbReference>
<feature type="domain" description="HTH lacI-type" evidence="4">
    <location>
        <begin position="7"/>
        <end position="61"/>
    </location>
</feature>
<protein>
    <submittedName>
        <fullName evidence="5">DNA-binding LacI/PurR family transcriptional regulator</fullName>
    </submittedName>
    <submittedName>
        <fullName evidence="6">LacI family transcriptional regulator</fullName>
    </submittedName>
</protein>
<dbReference type="Gene3D" id="3.40.50.2300">
    <property type="match status" value="2"/>
</dbReference>
<evidence type="ECO:0000313" key="6">
    <source>
        <dbReference type="EMBL" id="PZA22587.1"/>
    </source>
</evidence>
<keyword evidence="3" id="KW-0804">Transcription</keyword>
<dbReference type="SUPFAM" id="SSF53822">
    <property type="entry name" value="Periplasmic binding protein-like I"/>
    <property type="match status" value="1"/>
</dbReference>
<reference evidence="6 7" key="1">
    <citation type="submission" date="2018-06" db="EMBL/GenBank/DDBJ databases">
        <title>Draft genome sequence of Modestobacter versicolor CP153-2.</title>
        <authorList>
            <person name="Gundlapally S.R."/>
        </authorList>
    </citation>
    <scope>NUCLEOTIDE SEQUENCE [LARGE SCALE GENOMIC DNA]</scope>
    <source>
        <strain evidence="6 7">CP153-2</strain>
    </source>
</reference>
<evidence type="ECO:0000313" key="5">
    <source>
        <dbReference type="EMBL" id="MBB3677468.1"/>
    </source>
</evidence>
<dbReference type="EMBL" id="QKNV01000026">
    <property type="protein sequence ID" value="PZA22587.1"/>
    <property type="molecule type" value="Genomic_DNA"/>
</dbReference>
<dbReference type="OrthoDB" id="3208777at2"/>
<dbReference type="RefSeq" id="WP_110551114.1">
    <property type="nucleotide sequence ID" value="NZ_JACIBU010000001.1"/>
</dbReference>
<evidence type="ECO:0000313" key="8">
    <source>
        <dbReference type="Proteomes" id="UP000580718"/>
    </source>
</evidence>
<dbReference type="Proteomes" id="UP000247602">
    <property type="component" value="Unassembled WGS sequence"/>
</dbReference>
<proteinExistence type="predicted"/>
<evidence type="ECO:0000256" key="1">
    <source>
        <dbReference type="ARBA" id="ARBA00023015"/>
    </source>
</evidence>
<name>A0A323VCZ0_9ACTN</name>
<dbReference type="InterPro" id="IPR000843">
    <property type="entry name" value="HTH_LacI"/>
</dbReference>
<evidence type="ECO:0000256" key="2">
    <source>
        <dbReference type="ARBA" id="ARBA00023125"/>
    </source>
</evidence>
<keyword evidence="1" id="KW-0805">Transcription regulation</keyword>
<dbReference type="InterPro" id="IPR046335">
    <property type="entry name" value="LacI/GalR-like_sensor"/>
</dbReference>
<dbReference type="Proteomes" id="UP000580718">
    <property type="component" value="Unassembled WGS sequence"/>
</dbReference>
<dbReference type="EMBL" id="JACIBU010000001">
    <property type="protein sequence ID" value="MBB3677468.1"/>
    <property type="molecule type" value="Genomic_DNA"/>
</dbReference>
<dbReference type="SUPFAM" id="SSF47413">
    <property type="entry name" value="lambda repressor-like DNA-binding domains"/>
    <property type="match status" value="1"/>
</dbReference>
<dbReference type="PANTHER" id="PTHR30146">
    <property type="entry name" value="LACI-RELATED TRANSCRIPTIONAL REPRESSOR"/>
    <property type="match status" value="1"/>
</dbReference>
<organism evidence="6 7">
    <name type="scientific">Modestobacter versicolor</name>
    <dbReference type="NCBI Taxonomy" id="429133"/>
    <lineage>
        <taxon>Bacteria</taxon>
        <taxon>Bacillati</taxon>
        <taxon>Actinomycetota</taxon>
        <taxon>Actinomycetes</taxon>
        <taxon>Geodermatophilales</taxon>
        <taxon>Geodermatophilaceae</taxon>
        <taxon>Modestobacter</taxon>
    </lineage>
</organism>
<dbReference type="Gene3D" id="1.10.260.40">
    <property type="entry name" value="lambda repressor-like DNA-binding domains"/>
    <property type="match status" value="1"/>
</dbReference>
<gene>
    <name evidence="6" type="ORF">DMO24_04335</name>
    <name evidence="5" type="ORF">FHX36_003203</name>
</gene>
<dbReference type="Pfam" id="PF00356">
    <property type="entry name" value="LacI"/>
    <property type="match status" value="1"/>
</dbReference>
<dbReference type="InterPro" id="IPR010982">
    <property type="entry name" value="Lambda_DNA-bd_dom_sf"/>
</dbReference>
<sequence length="328" mass="33921">MRSRPAVTLEHVALAAGVSRATASRVLTGSGVASERARRQVLEAAVQLGYVADPVARALVSGRGTRLVVAASAQCPDDVEHCAYTSRVVSAAAQVCAAEGLGVALRWVPVDSPGAVLDDLARDRSVAGVLLVNTTELTLQLLPRDLAGRVASIGVGGPGVPEVDVDTLTVARRITEHLLTTGRRRVALLAGPAWMPCAQRPVAAYRAAMRAAGLPAHVVPGDFSARHGRAGAAEVLRRWPDTDAVYGICDEVALGALQTLRAAGRQVPGDVAVMGFDDIPAAEFSGPGLTTATHPVEQIATAATRIALGVVPGARTLFPSELVLRETA</sequence>
<reference evidence="5 8" key="2">
    <citation type="submission" date="2020-08" db="EMBL/GenBank/DDBJ databases">
        <title>Sequencing the genomes of 1000 actinobacteria strains.</title>
        <authorList>
            <person name="Klenk H.-P."/>
        </authorList>
    </citation>
    <scope>NUCLEOTIDE SEQUENCE [LARGE SCALE GENOMIC DNA]</scope>
    <source>
        <strain evidence="5 8">DSM 16678</strain>
    </source>
</reference>
<dbReference type="InterPro" id="IPR028082">
    <property type="entry name" value="Peripla_BP_I"/>
</dbReference>